<accession>A0AAU8AK38</accession>
<dbReference type="SUPFAM" id="SSF53187">
    <property type="entry name" value="Zn-dependent exopeptidases"/>
    <property type="match status" value="1"/>
</dbReference>
<name>A0AAU8AK38_9RHOB</name>
<dbReference type="GO" id="GO:0050129">
    <property type="term" value="F:N-formylglutamate deformylase activity"/>
    <property type="evidence" value="ECO:0007669"/>
    <property type="project" value="UniProtKB-EC"/>
</dbReference>
<dbReference type="EMBL" id="CP123385">
    <property type="protein sequence ID" value="XCC95302.1"/>
    <property type="molecule type" value="Genomic_DNA"/>
</dbReference>
<sequence length="276" mass="29987">MTNDTNQAIEDALLIRTSGSSPLLLNVPHAGEILPPALAEALTSEARDLRDTDWHMDRIARDILPAGASLLAARVSRYAVDLNRPKDDTPLYSGATTGLISTIDFDGTPLYRDGAEPDAAERAARIAAYWEPYHAALSAEIARIRAAHGYCLLLDLHSIRSRVPRLFEGRLPDLNLGTNSGAACAPALSDAAYAALRGSGFSAVRDGRFKGGFITRHYGDPARNVHALQIEIAQECYMLEESPWTYLPERADRLKTALAALVAAMTSFIPELEPHQ</sequence>
<dbReference type="Pfam" id="PF05013">
    <property type="entry name" value="FGase"/>
    <property type="match status" value="1"/>
</dbReference>
<dbReference type="NCBIfam" id="TIGR02017">
    <property type="entry name" value="hutG_amidohyd"/>
    <property type="match status" value="1"/>
</dbReference>
<dbReference type="EC" id="3.5.1.68" evidence="1"/>
<gene>
    <name evidence="1" type="primary">hutG</name>
    <name evidence="1" type="ORF">PVT71_19630</name>
</gene>
<dbReference type="Gene3D" id="3.40.630.40">
    <property type="entry name" value="Zn-dependent exopeptidases"/>
    <property type="match status" value="1"/>
</dbReference>
<keyword evidence="1" id="KW-0378">Hydrolase</keyword>
<evidence type="ECO:0000313" key="1">
    <source>
        <dbReference type="EMBL" id="XCC95302.1"/>
    </source>
</evidence>
<reference evidence="1" key="1">
    <citation type="submission" date="2023-02" db="EMBL/GenBank/DDBJ databases">
        <title>Description and genomic characterization of Salipiger bruguierae sp. nov., isolated from the sediment of mangrove plant Bruguiera sexangula.</title>
        <authorList>
            <person name="Long M."/>
        </authorList>
    </citation>
    <scope>NUCLEOTIDE SEQUENCE</scope>
    <source>
        <strain evidence="1">H15</strain>
    </source>
</reference>
<proteinExistence type="predicted"/>
<dbReference type="InterPro" id="IPR010247">
    <property type="entry name" value="HutG_amidohyd"/>
</dbReference>
<dbReference type="InterPro" id="IPR007709">
    <property type="entry name" value="N-FG_amidohydro"/>
</dbReference>
<dbReference type="RefSeq" id="WP_353474144.1">
    <property type="nucleotide sequence ID" value="NZ_CP123385.1"/>
</dbReference>
<protein>
    <submittedName>
        <fullName evidence="1">N-formylglutamate deformylase</fullName>
        <ecNumber evidence="1">3.5.1.68</ecNumber>
    </submittedName>
</protein>
<organism evidence="1">
    <name type="scientific">Alloyangia sp. H15</name>
    <dbReference type="NCBI Taxonomy" id="3029062"/>
    <lineage>
        <taxon>Bacteria</taxon>
        <taxon>Pseudomonadati</taxon>
        <taxon>Pseudomonadota</taxon>
        <taxon>Alphaproteobacteria</taxon>
        <taxon>Rhodobacterales</taxon>
        <taxon>Roseobacteraceae</taxon>
        <taxon>Alloyangia</taxon>
    </lineage>
</organism>
<dbReference type="AlphaFoldDB" id="A0AAU8AK38"/>